<accession>A0A1M4T534</accession>
<feature type="domain" description="UPF0033" evidence="2">
    <location>
        <begin position="5"/>
        <end position="29"/>
    </location>
</feature>
<dbReference type="OrthoDB" id="9801500at2"/>
<dbReference type="RefSeq" id="WP_072848599.1">
    <property type="nucleotide sequence ID" value="NZ_FQVI01000001.1"/>
</dbReference>
<dbReference type="InterPro" id="IPR036868">
    <property type="entry name" value="TusA-like_sf"/>
</dbReference>
<sequence>MEKTIDARGQQCPKPVIMTKKAMDEAAPGTVLLVQVDNEIAVSNLQKLAVSQNAEYASVQKGEKLYEVRITVTGEGREHPASQPAYENCCRPEENTVVVISSDKMGEGDEALGRTLMKGFIYALTQLPVPPKTVLLYNGGAKLSCEGSDSAEDLRALEQAGTAVLTCGTCLNHYGLGEKLAAGTVTNMYVIAETQAEAAKIIRP</sequence>
<dbReference type="InterPro" id="IPR027396">
    <property type="entry name" value="DsrEFH-like"/>
</dbReference>
<dbReference type="PANTHER" id="PTHR33279">
    <property type="entry name" value="SULFUR CARRIER PROTEIN YEDF-RELATED"/>
    <property type="match status" value="1"/>
</dbReference>
<dbReference type="SUPFAM" id="SSF64307">
    <property type="entry name" value="SirA-like"/>
    <property type="match status" value="1"/>
</dbReference>
<dbReference type="EMBL" id="FQVI01000001">
    <property type="protein sequence ID" value="SHE39616.1"/>
    <property type="molecule type" value="Genomic_DNA"/>
</dbReference>
<proteinExistence type="inferred from homology"/>
<name>A0A1M4T534_9CLOT</name>
<dbReference type="SUPFAM" id="SSF75169">
    <property type="entry name" value="DsrEFH-like"/>
    <property type="match status" value="1"/>
</dbReference>
<organism evidence="3 4">
    <name type="scientific">Lactonifactor longoviformis DSM 17459</name>
    <dbReference type="NCBI Taxonomy" id="1122155"/>
    <lineage>
        <taxon>Bacteria</taxon>
        <taxon>Bacillati</taxon>
        <taxon>Bacillota</taxon>
        <taxon>Clostridia</taxon>
        <taxon>Eubacteriales</taxon>
        <taxon>Clostridiaceae</taxon>
        <taxon>Lactonifactor</taxon>
    </lineage>
</organism>
<evidence type="ECO:0000256" key="1">
    <source>
        <dbReference type="ARBA" id="ARBA00008984"/>
    </source>
</evidence>
<dbReference type="Proteomes" id="UP000184245">
    <property type="component" value="Unassembled WGS sequence"/>
</dbReference>
<keyword evidence="4" id="KW-1185">Reference proteome</keyword>
<dbReference type="AlphaFoldDB" id="A0A1M4T534"/>
<evidence type="ECO:0000259" key="2">
    <source>
        <dbReference type="PROSITE" id="PS01148"/>
    </source>
</evidence>
<reference evidence="3 4" key="1">
    <citation type="submission" date="2016-11" db="EMBL/GenBank/DDBJ databases">
        <authorList>
            <person name="Jaros S."/>
            <person name="Januszkiewicz K."/>
            <person name="Wedrychowicz H."/>
        </authorList>
    </citation>
    <scope>NUCLEOTIDE SEQUENCE [LARGE SCALE GENOMIC DNA]</scope>
    <source>
        <strain evidence="3 4">DSM 17459</strain>
    </source>
</reference>
<evidence type="ECO:0000313" key="4">
    <source>
        <dbReference type="Proteomes" id="UP000184245"/>
    </source>
</evidence>
<dbReference type="PANTHER" id="PTHR33279:SF6">
    <property type="entry name" value="SULFUR CARRIER PROTEIN YEDF-RELATED"/>
    <property type="match status" value="1"/>
</dbReference>
<comment type="similarity">
    <text evidence="1">Belongs to the sulfur carrier protein TusA family.</text>
</comment>
<dbReference type="Gene3D" id="3.30.110.40">
    <property type="entry name" value="TusA-like domain"/>
    <property type="match status" value="1"/>
</dbReference>
<evidence type="ECO:0000313" key="3">
    <source>
        <dbReference type="EMBL" id="SHE39616.1"/>
    </source>
</evidence>
<dbReference type="PROSITE" id="PS01148">
    <property type="entry name" value="UPF0033"/>
    <property type="match status" value="1"/>
</dbReference>
<dbReference type="Pfam" id="PF01206">
    <property type="entry name" value="TusA"/>
    <property type="match status" value="1"/>
</dbReference>
<protein>
    <submittedName>
        <fullName evidence="3">Selenium metabolism protein YedF</fullName>
    </submittedName>
</protein>
<dbReference type="STRING" id="1122155.SAMN02745158_00433"/>
<dbReference type="InterPro" id="IPR019870">
    <property type="entry name" value="Se_metab_YedF"/>
</dbReference>
<gene>
    <name evidence="3" type="ORF">SAMN02745158_00433</name>
</gene>
<dbReference type="InterPro" id="IPR001455">
    <property type="entry name" value="TusA-like"/>
</dbReference>
<dbReference type="NCBIfam" id="TIGR03527">
    <property type="entry name" value="selenium_YedF"/>
    <property type="match status" value="1"/>
</dbReference>